<dbReference type="InterPro" id="IPR051681">
    <property type="entry name" value="Ser/Thr_Kinases-Pseudokinases"/>
</dbReference>
<dbReference type="PRINTS" id="PR00109">
    <property type="entry name" value="TYRKINASE"/>
</dbReference>
<feature type="domain" description="Protein kinase" evidence="5">
    <location>
        <begin position="119"/>
        <end position="387"/>
    </location>
</feature>
<dbReference type="SUPFAM" id="SSF56112">
    <property type="entry name" value="Protein kinase-like (PK-like)"/>
    <property type="match status" value="1"/>
</dbReference>
<dbReference type="Pfam" id="PF07714">
    <property type="entry name" value="PK_Tyr_Ser-Thr"/>
    <property type="match status" value="1"/>
</dbReference>
<dbReference type="Gene3D" id="1.10.510.10">
    <property type="entry name" value="Transferase(Phosphotransferase) domain 1"/>
    <property type="match status" value="1"/>
</dbReference>
<keyword evidence="7" id="KW-1185">Reference proteome</keyword>
<dbReference type="Proteomes" id="UP000266673">
    <property type="component" value="Unassembled WGS sequence"/>
</dbReference>
<evidence type="ECO:0000256" key="2">
    <source>
        <dbReference type="ARBA" id="ARBA00022741"/>
    </source>
</evidence>
<keyword evidence="1" id="KW-0808">Transferase</keyword>
<evidence type="ECO:0000313" key="7">
    <source>
        <dbReference type="Proteomes" id="UP000266673"/>
    </source>
</evidence>
<keyword evidence="4" id="KW-0067">ATP-binding</keyword>
<gene>
    <name evidence="6" type="ORF">C2G38_2137765</name>
</gene>
<dbReference type="EMBL" id="QKWP01000094">
    <property type="protein sequence ID" value="RIB27565.1"/>
    <property type="molecule type" value="Genomic_DNA"/>
</dbReference>
<evidence type="ECO:0000256" key="4">
    <source>
        <dbReference type="ARBA" id="ARBA00022840"/>
    </source>
</evidence>
<evidence type="ECO:0000259" key="5">
    <source>
        <dbReference type="PROSITE" id="PS50011"/>
    </source>
</evidence>
<dbReference type="InterPro" id="IPR000719">
    <property type="entry name" value="Prot_kinase_dom"/>
</dbReference>
<dbReference type="AlphaFoldDB" id="A0A397VYG6"/>
<keyword evidence="2" id="KW-0547">Nucleotide-binding</keyword>
<reference evidence="6 7" key="1">
    <citation type="submission" date="2018-06" db="EMBL/GenBank/DDBJ databases">
        <title>Comparative genomics reveals the genomic features of Rhizophagus irregularis, R. cerebriforme, R. diaphanum and Gigaspora rosea, and their symbiotic lifestyle signature.</title>
        <authorList>
            <person name="Morin E."/>
            <person name="San Clemente H."/>
            <person name="Chen E.C.H."/>
            <person name="De La Providencia I."/>
            <person name="Hainaut M."/>
            <person name="Kuo A."/>
            <person name="Kohler A."/>
            <person name="Murat C."/>
            <person name="Tang N."/>
            <person name="Roy S."/>
            <person name="Loubradou J."/>
            <person name="Henrissat B."/>
            <person name="Grigoriev I.V."/>
            <person name="Corradi N."/>
            <person name="Roux C."/>
            <person name="Martin F.M."/>
        </authorList>
    </citation>
    <scope>NUCLEOTIDE SEQUENCE [LARGE SCALE GENOMIC DNA]</scope>
    <source>
        <strain evidence="6 7">DAOM 194757</strain>
    </source>
</reference>
<dbReference type="PANTHER" id="PTHR44329">
    <property type="entry name" value="SERINE/THREONINE-PROTEIN KINASE TNNI3K-RELATED"/>
    <property type="match status" value="1"/>
</dbReference>
<organism evidence="6 7">
    <name type="scientific">Gigaspora rosea</name>
    <dbReference type="NCBI Taxonomy" id="44941"/>
    <lineage>
        <taxon>Eukaryota</taxon>
        <taxon>Fungi</taxon>
        <taxon>Fungi incertae sedis</taxon>
        <taxon>Mucoromycota</taxon>
        <taxon>Glomeromycotina</taxon>
        <taxon>Glomeromycetes</taxon>
        <taxon>Diversisporales</taxon>
        <taxon>Gigasporaceae</taxon>
        <taxon>Gigaspora</taxon>
    </lineage>
</organism>
<evidence type="ECO:0000256" key="3">
    <source>
        <dbReference type="ARBA" id="ARBA00022777"/>
    </source>
</evidence>
<dbReference type="PANTHER" id="PTHR44329:SF288">
    <property type="entry name" value="MITOGEN-ACTIVATED PROTEIN KINASE KINASE KINASE 20"/>
    <property type="match status" value="1"/>
</dbReference>
<protein>
    <submittedName>
        <fullName evidence="6">Kinase-like domain-containing protein</fullName>
    </submittedName>
</protein>
<dbReference type="InterPro" id="IPR001245">
    <property type="entry name" value="Ser-Thr/Tyr_kinase_cat_dom"/>
</dbReference>
<dbReference type="GO" id="GO:0004674">
    <property type="term" value="F:protein serine/threonine kinase activity"/>
    <property type="evidence" value="ECO:0007669"/>
    <property type="project" value="TreeGrafter"/>
</dbReference>
<dbReference type="OrthoDB" id="544350at2759"/>
<name>A0A397VYG6_9GLOM</name>
<comment type="caution">
    <text evidence="6">The sequence shown here is derived from an EMBL/GenBank/DDBJ whole genome shotgun (WGS) entry which is preliminary data.</text>
</comment>
<dbReference type="GO" id="GO:0005524">
    <property type="term" value="F:ATP binding"/>
    <property type="evidence" value="ECO:0007669"/>
    <property type="project" value="UniProtKB-KW"/>
</dbReference>
<evidence type="ECO:0000256" key="1">
    <source>
        <dbReference type="ARBA" id="ARBA00022679"/>
    </source>
</evidence>
<accession>A0A397VYG6</accession>
<evidence type="ECO:0000313" key="6">
    <source>
        <dbReference type="EMBL" id="RIB27565.1"/>
    </source>
</evidence>
<dbReference type="InterPro" id="IPR011009">
    <property type="entry name" value="Kinase-like_dom_sf"/>
</dbReference>
<sequence length="394" mass="45773">MYNEENTPKIYNNQYMKILQSSPKEQINTLQQQYNTKLVKENERPTSLVSRHSKRQCKKCNRKKILYDKNSDQCRNCFKVTLRVLSGNKIIDDFIELTQTSYGCLTRKSKLEFIPYEQFTNIKYLAKGGFSVIYKATWIDGPITGWNSKKQKQIRKSNYNVVLKCLNNSEKMDSDCLYENSYNYGSVIHRYLGITQDPKAKNYIMVIEYAQNRDLHYFLNKAIALSWLEKLNLLRTIAKGLDSLHYYLNFIHRDLHSGNILIDEADGPTIADLGLSKPMNGSSDKNAIYGVIPYVAPEVLKGGKFTTKSDIYSFGMIIWEVINGCRPFSDRKHDEYLILDILDGLHPKIPSNIPQDLIELINRCWHSNPEKRFPNFYDIISPLNSLIDKQKTEK</sequence>
<dbReference type="STRING" id="44941.A0A397VYG6"/>
<proteinExistence type="predicted"/>
<keyword evidence="3 6" id="KW-0418">Kinase</keyword>
<dbReference type="PROSITE" id="PS50011">
    <property type="entry name" value="PROTEIN_KINASE_DOM"/>
    <property type="match status" value="1"/>
</dbReference>